<dbReference type="PANTHER" id="PTHR43575:SF1">
    <property type="entry name" value="PROTEIN ABCI7, CHLOROPLASTIC"/>
    <property type="match status" value="1"/>
</dbReference>
<gene>
    <name evidence="2" type="ORF">COV53_05785</name>
</gene>
<organism evidence="2 3">
    <name type="scientific">Candidatus Gottesmanbacteria bacterium CG11_big_fil_rev_8_21_14_0_20_37_11</name>
    <dbReference type="NCBI Taxonomy" id="1974575"/>
    <lineage>
        <taxon>Bacteria</taxon>
        <taxon>Candidatus Gottesmaniibacteriota</taxon>
    </lineage>
</organism>
<dbReference type="GO" id="GO:0016226">
    <property type="term" value="P:iron-sulfur cluster assembly"/>
    <property type="evidence" value="ECO:0007669"/>
    <property type="project" value="InterPro"/>
</dbReference>
<dbReference type="InterPro" id="IPR000825">
    <property type="entry name" value="SUF_FeS_clus_asmbl_SufBD_core"/>
</dbReference>
<dbReference type="InterPro" id="IPR055346">
    <property type="entry name" value="Fe-S_cluster_assembly_SufBD"/>
</dbReference>
<reference evidence="2 3" key="1">
    <citation type="submission" date="2017-09" db="EMBL/GenBank/DDBJ databases">
        <title>Depth-based differentiation of microbial function through sediment-hosted aquifers and enrichment of novel symbionts in the deep terrestrial subsurface.</title>
        <authorList>
            <person name="Probst A.J."/>
            <person name="Ladd B."/>
            <person name="Jarett J.K."/>
            <person name="Geller-Mcgrath D.E."/>
            <person name="Sieber C.M."/>
            <person name="Emerson J.B."/>
            <person name="Anantharaman K."/>
            <person name="Thomas B.C."/>
            <person name="Malmstrom R."/>
            <person name="Stieglmeier M."/>
            <person name="Klingl A."/>
            <person name="Woyke T."/>
            <person name="Ryan C.M."/>
            <person name="Banfield J.F."/>
        </authorList>
    </citation>
    <scope>NUCLEOTIDE SEQUENCE [LARGE SCALE GENOMIC DNA]</scope>
    <source>
        <strain evidence="2">CG11_big_fil_rev_8_21_14_0_20_37_11</strain>
    </source>
</reference>
<dbReference type="AlphaFoldDB" id="A0A2H0NGA0"/>
<dbReference type="EMBL" id="PCWS01000131">
    <property type="protein sequence ID" value="PIR07920.1"/>
    <property type="molecule type" value="Genomic_DNA"/>
</dbReference>
<name>A0A2H0NGA0_9BACT</name>
<sequence length="242" mass="27854">MIDNDTSECNQKTMEEKLEELILIDNLKKKYEFNINSGENKTFVFFLINGENYEGEIKVLIQGKNTKVQILGIIIGYKNQQIKIITLQDHLAGESTSDLYVKSALFDNAKFSYEGMIRIEKNAQKSDAYQKNQNLILSQKANANTKPHLEILANEVRCTHAVTVGDISDDLLYYLNTRGLNKLQAKYLILSGYFEEILQRIKDIKIRNRLKKNLHNKLLKLFGLKIGESIRLIASIRPKQKD</sequence>
<feature type="domain" description="SUF system FeS cluster assembly SufBD core" evidence="1">
    <location>
        <begin position="46"/>
        <end position="192"/>
    </location>
</feature>
<proteinExistence type="predicted"/>
<evidence type="ECO:0000259" key="1">
    <source>
        <dbReference type="Pfam" id="PF01458"/>
    </source>
</evidence>
<dbReference type="InterPro" id="IPR037284">
    <property type="entry name" value="SUF_FeS_clus_asmbl_SufBD_sf"/>
</dbReference>
<dbReference type="SUPFAM" id="SSF101960">
    <property type="entry name" value="Stabilizer of iron transporter SufD"/>
    <property type="match status" value="1"/>
</dbReference>
<evidence type="ECO:0000313" key="2">
    <source>
        <dbReference type="EMBL" id="PIR07920.1"/>
    </source>
</evidence>
<comment type="caution">
    <text evidence="2">The sequence shown here is derived from an EMBL/GenBank/DDBJ whole genome shotgun (WGS) entry which is preliminary data.</text>
</comment>
<protein>
    <recommendedName>
        <fullName evidence="1">SUF system FeS cluster assembly SufBD core domain-containing protein</fullName>
    </recommendedName>
</protein>
<dbReference type="Pfam" id="PF01458">
    <property type="entry name" value="SUFBD_core"/>
    <property type="match status" value="1"/>
</dbReference>
<dbReference type="PANTHER" id="PTHR43575">
    <property type="entry name" value="PROTEIN ABCI7, CHLOROPLASTIC"/>
    <property type="match status" value="1"/>
</dbReference>
<accession>A0A2H0NGA0</accession>
<evidence type="ECO:0000313" key="3">
    <source>
        <dbReference type="Proteomes" id="UP000230707"/>
    </source>
</evidence>
<dbReference type="Proteomes" id="UP000230707">
    <property type="component" value="Unassembled WGS sequence"/>
</dbReference>